<dbReference type="AlphaFoldDB" id="G4THC2"/>
<feature type="region of interest" description="Disordered" evidence="1">
    <location>
        <begin position="24"/>
        <end position="52"/>
    </location>
</feature>
<keyword evidence="4" id="KW-1185">Reference proteome</keyword>
<keyword evidence="2" id="KW-0812">Transmembrane</keyword>
<evidence type="ECO:0000313" key="4">
    <source>
        <dbReference type="Proteomes" id="UP000007148"/>
    </source>
</evidence>
<dbReference type="HOGENOM" id="CLU_2004800_0_0_1"/>
<comment type="caution">
    <text evidence="3">The sequence shown here is derived from an EMBL/GenBank/DDBJ whole genome shotgun (WGS) entry which is preliminary data.</text>
</comment>
<keyword evidence="2" id="KW-0472">Membrane</keyword>
<reference evidence="3 4" key="1">
    <citation type="journal article" date="2011" name="PLoS Pathog.">
        <title>Endophytic Life Strategies Decoded by Genome and Transcriptome Analyses of the Mutualistic Root Symbiont Piriformospora indica.</title>
        <authorList>
            <person name="Zuccaro A."/>
            <person name="Lahrmann U."/>
            <person name="Guldener U."/>
            <person name="Langen G."/>
            <person name="Pfiffi S."/>
            <person name="Biedenkopf D."/>
            <person name="Wong P."/>
            <person name="Samans B."/>
            <person name="Grimm C."/>
            <person name="Basiewicz M."/>
            <person name="Murat C."/>
            <person name="Martin F."/>
            <person name="Kogel K.H."/>
        </authorList>
    </citation>
    <scope>NUCLEOTIDE SEQUENCE [LARGE SCALE GENOMIC DNA]</scope>
    <source>
        <strain evidence="3 4">DSM 11827</strain>
    </source>
</reference>
<dbReference type="InParanoid" id="G4THC2"/>
<evidence type="ECO:0000313" key="3">
    <source>
        <dbReference type="EMBL" id="CCA70726.1"/>
    </source>
</evidence>
<evidence type="ECO:0000256" key="2">
    <source>
        <dbReference type="SAM" id="Phobius"/>
    </source>
</evidence>
<name>G4THC2_SERID</name>
<organism evidence="3 4">
    <name type="scientific">Serendipita indica (strain DSM 11827)</name>
    <name type="common">Root endophyte fungus</name>
    <name type="synonym">Piriformospora indica</name>
    <dbReference type="NCBI Taxonomy" id="1109443"/>
    <lineage>
        <taxon>Eukaryota</taxon>
        <taxon>Fungi</taxon>
        <taxon>Dikarya</taxon>
        <taxon>Basidiomycota</taxon>
        <taxon>Agaricomycotina</taxon>
        <taxon>Agaricomycetes</taxon>
        <taxon>Sebacinales</taxon>
        <taxon>Serendipitaceae</taxon>
        <taxon>Serendipita</taxon>
    </lineage>
</organism>
<feature type="compositionally biased region" description="Low complexity" evidence="1">
    <location>
        <begin position="32"/>
        <end position="46"/>
    </location>
</feature>
<proteinExistence type="predicted"/>
<accession>G4THC2</accession>
<dbReference type="EMBL" id="CAFZ01000092">
    <property type="protein sequence ID" value="CCA70726.1"/>
    <property type="molecule type" value="Genomic_DNA"/>
</dbReference>
<sequence length="124" mass="13063">MAQSLDTSLEGSLSGVADIQAMGQRPFPPPTIITETSPCPTSSTSTMRPQPVGTGCFPSPPYFTLVMAVVISVVGVIVIVRAFLCYKRYQARSVAAADKHAWVNRPAGWANDGGNAEAAVAPQR</sequence>
<keyword evidence="2" id="KW-1133">Transmembrane helix</keyword>
<evidence type="ECO:0000256" key="1">
    <source>
        <dbReference type="SAM" id="MobiDB-lite"/>
    </source>
</evidence>
<protein>
    <submittedName>
        <fullName evidence="3">Uncharacterized protein</fullName>
    </submittedName>
</protein>
<dbReference type="Proteomes" id="UP000007148">
    <property type="component" value="Unassembled WGS sequence"/>
</dbReference>
<gene>
    <name evidence="3" type="ORF">PIIN_04660</name>
</gene>
<feature type="transmembrane region" description="Helical" evidence="2">
    <location>
        <begin position="62"/>
        <end position="84"/>
    </location>
</feature>